<dbReference type="PRINTS" id="PR00039">
    <property type="entry name" value="HTHLYSR"/>
</dbReference>
<keyword evidence="4" id="KW-0804">Transcription</keyword>
<dbReference type="EMBL" id="LNTA01000090">
    <property type="protein sequence ID" value="KWV14590.1"/>
    <property type="molecule type" value="Genomic_DNA"/>
</dbReference>
<dbReference type="Gene3D" id="3.40.190.10">
    <property type="entry name" value="Periplasmic binding protein-like II"/>
    <property type="match status" value="2"/>
</dbReference>
<evidence type="ECO:0000256" key="3">
    <source>
        <dbReference type="ARBA" id="ARBA00023125"/>
    </source>
</evidence>
<evidence type="ECO:0000313" key="6">
    <source>
        <dbReference type="EMBL" id="KWV14590.1"/>
    </source>
</evidence>
<dbReference type="InterPro" id="IPR036390">
    <property type="entry name" value="WH_DNA-bd_sf"/>
</dbReference>
<dbReference type="RefSeq" id="WP_003475641.1">
    <property type="nucleotide sequence ID" value="NZ_CP089999.1"/>
</dbReference>
<comment type="similarity">
    <text evidence="1">Belongs to the LysR transcriptional regulatory family.</text>
</comment>
<dbReference type="PROSITE" id="PS50931">
    <property type="entry name" value="HTH_LYSR"/>
    <property type="match status" value="1"/>
</dbReference>
<dbReference type="InterPro" id="IPR005119">
    <property type="entry name" value="LysR_subst-bd"/>
</dbReference>
<dbReference type="PANTHER" id="PTHR30118">
    <property type="entry name" value="HTH-TYPE TRANSCRIPTIONAL REGULATOR LEUO-RELATED"/>
    <property type="match status" value="1"/>
</dbReference>
<proteinExistence type="inferred from homology"/>
<dbReference type="GO" id="GO:0003700">
    <property type="term" value="F:DNA-binding transcription factor activity"/>
    <property type="evidence" value="ECO:0007669"/>
    <property type="project" value="InterPro"/>
</dbReference>
<keyword evidence="2" id="KW-0805">Transcription regulation</keyword>
<dbReference type="OrthoDB" id="8557381at2"/>
<dbReference type="GO" id="GO:0003677">
    <property type="term" value="F:DNA binding"/>
    <property type="evidence" value="ECO:0007669"/>
    <property type="project" value="UniProtKB-KW"/>
</dbReference>
<dbReference type="AlphaFoldDB" id="A0A109HK38"/>
<evidence type="ECO:0000256" key="1">
    <source>
        <dbReference type="ARBA" id="ARBA00009437"/>
    </source>
</evidence>
<dbReference type="Gene3D" id="1.10.10.10">
    <property type="entry name" value="Winged helix-like DNA-binding domain superfamily/Winged helix DNA-binding domain"/>
    <property type="match status" value="1"/>
</dbReference>
<gene>
    <name evidence="6" type="ORF">ATB53_13345</name>
</gene>
<dbReference type="InterPro" id="IPR036388">
    <property type="entry name" value="WH-like_DNA-bd_sf"/>
</dbReference>
<accession>A0A109HK38</accession>
<dbReference type="Pfam" id="PF03466">
    <property type="entry name" value="LysR_substrate"/>
    <property type="match status" value="1"/>
</dbReference>
<name>A0A109HK38_XANCT</name>
<dbReference type="InterPro" id="IPR000847">
    <property type="entry name" value="LysR_HTH_N"/>
</dbReference>
<dbReference type="CDD" id="cd08417">
    <property type="entry name" value="PBP2_Nitroaromatics_like"/>
    <property type="match status" value="1"/>
</dbReference>
<protein>
    <submittedName>
        <fullName evidence="6">LysR family transcriptional regulator</fullName>
    </submittedName>
</protein>
<evidence type="ECO:0000256" key="4">
    <source>
        <dbReference type="ARBA" id="ARBA00023163"/>
    </source>
</evidence>
<dbReference type="InterPro" id="IPR050389">
    <property type="entry name" value="LysR-type_TF"/>
</dbReference>
<evidence type="ECO:0000313" key="7">
    <source>
        <dbReference type="Proteomes" id="UP000055854"/>
    </source>
</evidence>
<dbReference type="Proteomes" id="UP000055854">
    <property type="component" value="Unassembled WGS sequence"/>
</dbReference>
<comment type="caution">
    <text evidence="6">The sequence shown here is derived from an EMBL/GenBank/DDBJ whole genome shotgun (WGS) entry which is preliminary data.</text>
</comment>
<dbReference type="Pfam" id="PF00126">
    <property type="entry name" value="HTH_1"/>
    <property type="match status" value="1"/>
</dbReference>
<reference evidence="6 7" key="1">
    <citation type="submission" date="2015-11" db="EMBL/GenBank/DDBJ databases">
        <title>Long Read and Single Molecule DNA Sequencing Simplifies Genome Assembly and TAL Effector Gene Analysis of Xanthomonas translucens.</title>
        <authorList>
            <person name="Peng Z."/>
            <person name="Hu Y."/>
            <person name="Xie J."/>
            <person name="Potnis N."/>
            <person name="Akhunova A."/>
            <person name="Jones J."/>
            <person name="Liu Z."/>
            <person name="White F."/>
            <person name="Liu S."/>
        </authorList>
    </citation>
    <scope>NUCLEOTIDE SEQUENCE [LARGE SCALE GENOMIC DNA]</scope>
    <source>
        <strain evidence="6 7">B1</strain>
    </source>
</reference>
<dbReference type="InterPro" id="IPR037402">
    <property type="entry name" value="YidZ_PBP2"/>
</dbReference>
<evidence type="ECO:0000259" key="5">
    <source>
        <dbReference type="PROSITE" id="PS50931"/>
    </source>
</evidence>
<feature type="domain" description="HTH lysR-type" evidence="5">
    <location>
        <begin position="1"/>
        <end position="65"/>
    </location>
</feature>
<sequence length="325" mass="34590">MDLRPTDLPLLVSLDTLLELKNVTRAAQRLHMSQPALSSQLARLRVLFKDPLLTPSETGRGMVATPMALALEAPLRDAIGRLSLLGKHGNAFDPSTAEITFRIAGSAYAFATLAASLVCRVHACGNPAIGLSFVHVAGQAALEAFENGDIDVLLDGAHAIHPSLRMRSLSDDRYVMAQRHGHPRGSLPPALEEYCALQHVQLVHSPGNDVIDVELQALGLTRQIAVTAANHGMLLDILAHTDMVATVPACLLTAAAEAEVAHFELPFALPDAALAMAWHRRSDGHSPHRWLRECVLAVAEATSSGPGWPAAHAHATSCQPPASQA</sequence>
<evidence type="ECO:0000256" key="2">
    <source>
        <dbReference type="ARBA" id="ARBA00023015"/>
    </source>
</evidence>
<dbReference type="SUPFAM" id="SSF53850">
    <property type="entry name" value="Periplasmic binding protein-like II"/>
    <property type="match status" value="1"/>
</dbReference>
<dbReference type="SUPFAM" id="SSF46785">
    <property type="entry name" value="Winged helix' DNA-binding domain"/>
    <property type="match status" value="1"/>
</dbReference>
<dbReference type="PANTHER" id="PTHR30118:SF15">
    <property type="entry name" value="TRANSCRIPTIONAL REGULATORY PROTEIN"/>
    <property type="match status" value="1"/>
</dbReference>
<keyword evidence="3" id="KW-0238">DNA-binding</keyword>
<organism evidence="6 7">
    <name type="scientific">Xanthomonas campestris pv. translucens</name>
    <dbReference type="NCBI Taxonomy" id="343"/>
    <lineage>
        <taxon>Bacteria</taxon>
        <taxon>Pseudomonadati</taxon>
        <taxon>Pseudomonadota</taxon>
        <taxon>Gammaproteobacteria</taxon>
        <taxon>Lysobacterales</taxon>
        <taxon>Lysobacteraceae</taxon>
        <taxon>Xanthomonas</taxon>
        <taxon>Xanthomonas translucens group</taxon>
    </lineage>
</organism>